<feature type="compositionally biased region" description="Polar residues" evidence="4">
    <location>
        <begin position="12"/>
        <end position="30"/>
    </location>
</feature>
<dbReference type="CDD" id="cd22897">
    <property type="entry name" value="Lge1"/>
    <property type="match status" value="1"/>
</dbReference>
<dbReference type="Proteomes" id="UP000002753">
    <property type="component" value="Unassembled WGS sequence"/>
</dbReference>
<keyword evidence="2" id="KW-0156">Chromatin regulator</keyword>
<feature type="compositionally biased region" description="Gly residues" evidence="4">
    <location>
        <begin position="163"/>
        <end position="173"/>
    </location>
</feature>
<proteinExistence type="predicted"/>
<organism evidence="6 7">
    <name type="scientific">Saccharomyces kudriavzevii (strain ATCC MYA-4449 / AS 2.2408 / CBS 8840 / NBRC 1802 / NCYC 2889)</name>
    <name type="common">Yeast</name>
    <dbReference type="NCBI Taxonomy" id="226230"/>
    <lineage>
        <taxon>Eukaryota</taxon>
        <taxon>Fungi</taxon>
        <taxon>Dikarya</taxon>
        <taxon>Ascomycota</taxon>
        <taxon>Saccharomycotina</taxon>
        <taxon>Saccharomycetes</taxon>
        <taxon>Saccharomycetales</taxon>
        <taxon>Saccharomycetaceae</taxon>
        <taxon>Saccharomyces</taxon>
    </lineage>
</organism>
<name>J5RTN8_SACK1</name>
<reference evidence="6 7" key="1">
    <citation type="journal article" date="2003" name="Science">
        <title>Finding functional features in Saccharomyces genomes by phylogenetic footprinting.</title>
        <authorList>
            <person name="Cliften P.F."/>
            <person name="Sudarsanam P."/>
            <person name="Desikan A."/>
            <person name="Fulton L."/>
            <person name="Fulton B."/>
            <person name="Majors J."/>
            <person name="Waterston R."/>
            <person name="Cohen B.A."/>
            <person name="Johnston M."/>
        </authorList>
    </citation>
    <scope>NUCLEOTIDE SEQUENCE [LARGE SCALE GENOMIC DNA]</scope>
    <source>
        <strain evidence="7">ATCC MYA-4449 / AS 2.2408 / CBS 8840 / NBRC 1802 / NCYC 2889</strain>
    </source>
</reference>
<protein>
    <submittedName>
        <fullName evidence="6">LGE1-like protein</fullName>
    </submittedName>
</protein>
<dbReference type="Pfam" id="PF11488">
    <property type="entry name" value="Lge1"/>
    <property type="match status" value="1"/>
</dbReference>
<dbReference type="EMBL" id="AACI03001284">
    <property type="protein sequence ID" value="EJT42721.1"/>
    <property type="molecule type" value="Genomic_DNA"/>
</dbReference>
<dbReference type="HOGENOM" id="CLU_826809_0_0_1"/>
<evidence type="ECO:0000256" key="3">
    <source>
        <dbReference type="ARBA" id="ARBA00023242"/>
    </source>
</evidence>
<dbReference type="AlphaFoldDB" id="J5RTN8"/>
<evidence type="ECO:0000313" key="7">
    <source>
        <dbReference type="Proteomes" id="UP000002753"/>
    </source>
</evidence>
<evidence type="ECO:0000256" key="1">
    <source>
        <dbReference type="ARBA" id="ARBA00004123"/>
    </source>
</evidence>
<accession>J5RTN8</accession>
<feature type="compositionally biased region" description="Polar residues" evidence="4">
    <location>
        <begin position="193"/>
        <end position="202"/>
    </location>
</feature>
<feature type="region of interest" description="Disordered" evidence="4">
    <location>
        <begin position="156"/>
        <end position="245"/>
    </location>
</feature>
<evidence type="ECO:0000259" key="5">
    <source>
        <dbReference type="Pfam" id="PF11488"/>
    </source>
</evidence>
<evidence type="ECO:0000313" key="6">
    <source>
        <dbReference type="EMBL" id="EJT42721.1"/>
    </source>
</evidence>
<dbReference type="InterPro" id="IPR021581">
    <property type="entry name" value="Tscrpt_reg_Lge1"/>
</dbReference>
<comment type="caution">
    <text evidence="6">The sequence shown here is derived from an EMBL/GenBank/DDBJ whole genome shotgun (WGS) entry which is preliminary data.</text>
</comment>
<feature type="domain" description="Transcription regulator LGE1 helical region" evidence="5">
    <location>
        <begin position="256"/>
        <end position="334"/>
    </location>
</feature>
<dbReference type="GO" id="GO:0006325">
    <property type="term" value="P:chromatin organization"/>
    <property type="evidence" value="ECO:0007669"/>
    <property type="project" value="UniProtKB-KW"/>
</dbReference>
<feature type="compositionally biased region" description="Polar residues" evidence="4">
    <location>
        <begin position="120"/>
        <end position="133"/>
    </location>
</feature>
<keyword evidence="7" id="KW-1185">Reference proteome</keyword>
<feature type="compositionally biased region" description="Basic and acidic residues" evidence="4">
    <location>
        <begin position="204"/>
        <end position="215"/>
    </location>
</feature>
<gene>
    <name evidence="6" type="primary">YPL055C</name>
    <name evidence="6" type="ORF">SKUD_144403</name>
</gene>
<evidence type="ECO:0000256" key="2">
    <source>
        <dbReference type="ARBA" id="ARBA00022853"/>
    </source>
</evidence>
<feature type="region of interest" description="Disordered" evidence="4">
    <location>
        <begin position="12"/>
        <end position="138"/>
    </location>
</feature>
<dbReference type="STRING" id="226230.J5RTN8"/>
<comment type="subcellular location">
    <subcellularLocation>
        <location evidence="1">Nucleus</location>
    </subcellularLocation>
</comment>
<evidence type="ECO:0000256" key="4">
    <source>
        <dbReference type="SAM" id="MobiDB-lite"/>
    </source>
</evidence>
<sequence length="337" mass="37213">MDHVRCSKVLQSGMSGYTGSNYSRYSSTPPGQRGNYHPPRRGRGGAGGSYYRGGNTSYGARYNGDYEQAPQDGDSRQPAGYYRNGYTDTKPYYPGNSRHYQAQPHRYNNNVNTYRVPHGGSSQDGTGRSTSGPQGDYEDKRLKSRYQTMQADYPYQQPISAGAGSGSSGGSSGSTGSNGLPPPPSVSSVTSTKTYHGNTYPYTDNHHYGSYHRQETPPPPPLSNHYGSSYPAQAPEKRSNSSGIVQTKRAIDMKDSPFLYLTDFDKNIKKSNNTENECEKAREVLKESDLIDSALEDLNLKVNSNVLELRLLNNQCDKHALNIQLTQEKLDSLLLMQ</sequence>
<dbReference type="GO" id="GO:0005634">
    <property type="term" value="C:nucleus"/>
    <property type="evidence" value="ECO:0007669"/>
    <property type="project" value="UniProtKB-SubCell"/>
</dbReference>
<keyword evidence="3" id="KW-0539">Nucleus</keyword>
<reference evidence="7" key="2">
    <citation type="journal article" date="2011" name="G3 (Bethesda)">
        <title>The awesome power of yeast evolutionary genetics: New genome sequences and strain resources for the Saccharomyces sensu stricto genus.</title>
        <authorList>
            <person name="Scannell D.R."/>
            <person name="Zill O.A."/>
            <person name="Rokas A."/>
            <person name="Payen C."/>
            <person name="Dunham M.J."/>
            <person name="Eisen M.B."/>
            <person name="Rine J."/>
            <person name="Johnston M."/>
            <person name="Hittinger C.T."/>
        </authorList>
    </citation>
    <scope>GENOME REANNOTATION</scope>
    <source>
        <strain evidence="7">ATCC MYA-4449 / AS 2.2408 / CBS 8840 / NBRC 1802 / NCYC 2889</strain>
    </source>
</reference>